<keyword evidence="4 9" id="KW-0418">Kinase</keyword>
<feature type="transmembrane region" description="Helical" evidence="7">
    <location>
        <begin position="169"/>
        <end position="192"/>
    </location>
</feature>
<dbReference type="EMBL" id="PDZR01000012">
    <property type="protein sequence ID" value="PNG25805.1"/>
    <property type="molecule type" value="Genomic_DNA"/>
</dbReference>
<evidence type="ECO:0000256" key="3">
    <source>
        <dbReference type="ARBA" id="ARBA00022679"/>
    </source>
</evidence>
<comment type="subcellular location">
    <subcellularLocation>
        <location evidence="1">Membrane</location>
    </subcellularLocation>
</comment>
<feature type="transmembrane region" description="Helical" evidence="7">
    <location>
        <begin position="12"/>
        <end position="33"/>
    </location>
</feature>
<evidence type="ECO:0000256" key="1">
    <source>
        <dbReference type="ARBA" id="ARBA00004370"/>
    </source>
</evidence>
<feature type="region of interest" description="Disordered" evidence="6">
    <location>
        <begin position="451"/>
        <end position="471"/>
    </location>
</feature>
<name>A0A2J7TGA2_METSI</name>
<keyword evidence="7" id="KW-0812">Transmembrane</keyword>
<evidence type="ECO:0000259" key="8">
    <source>
        <dbReference type="PROSITE" id="PS50885"/>
    </source>
</evidence>
<dbReference type="GO" id="GO:0000155">
    <property type="term" value="F:phosphorelay sensor kinase activity"/>
    <property type="evidence" value="ECO:0007669"/>
    <property type="project" value="InterPro"/>
</dbReference>
<dbReference type="SUPFAM" id="SSF55874">
    <property type="entry name" value="ATPase domain of HSP90 chaperone/DNA topoisomerase II/histidine kinase"/>
    <property type="match status" value="1"/>
</dbReference>
<dbReference type="InterPro" id="IPR050482">
    <property type="entry name" value="Sensor_HK_TwoCompSys"/>
</dbReference>
<evidence type="ECO:0000256" key="4">
    <source>
        <dbReference type="ARBA" id="ARBA00022777"/>
    </source>
</evidence>
<dbReference type="PANTHER" id="PTHR24421:SF58">
    <property type="entry name" value="SIGNAL TRANSDUCTION HISTIDINE-PROTEIN KINASE_PHOSPHATASE UHPB"/>
    <property type="match status" value="1"/>
</dbReference>
<dbReference type="Pfam" id="PF02518">
    <property type="entry name" value="HATPase_c"/>
    <property type="match status" value="1"/>
</dbReference>
<keyword evidence="3" id="KW-0808">Transferase</keyword>
<feature type="domain" description="HAMP" evidence="8">
    <location>
        <begin position="189"/>
        <end position="241"/>
    </location>
</feature>
<gene>
    <name evidence="9" type="ORF">CR492_11895</name>
</gene>
<evidence type="ECO:0000256" key="2">
    <source>
        <dbReference type="ARBA" id="ARBA00022553"/>
    </source>
</evidence>
<dbReference type="SMART" id="SM00387">
    <property type="entry name" value="HATPase_c"/>
    <property type="match status" value="1"/>
</dbReference>
<evidence type="ECO:0000313" key="9">
    <source>
        <dbReference type="EMBL" id="PNG25805.1"/>
    </source>
</evidence>
<proteinExistence type="predicted"/>
<dbReference type="GO" id="GO:0046983">
    <property type="term" value="F:protein dimerization activity"/>
    <property type="evidence" value="ECO:0007669"/>
    <property type="project" value="InterPro"/>
</dbReference>
<keyword evidence="2" id="KW-0597">Phosphoprotein</keyword>
<keyword evidence="7" id="KW-1133">Transmembrane helix</keyword>
<comment type="caution">
    <text evidence="9">The sequence shown here is derived from an EMBL/GenBank/DDBJ whole genome shotgun (WGS) entry which is preliminary data.</text>
</comment>
<evidence type="ECO:0000313" key="10">
    <source>
        <dbReference type="Proteomes" id="UP000236286"/>
    </source>
</evidence>
<dbReference type="InterPro" id="IPR003594">
    <property type="entry name" value="HATPase_dom"/>
</dbReference>
<dbReference type="GO" id="GO:0016020">
    <property type="term" value="C:membrane"/>
    <property type="evidence" value="ECO:0007669"/>
    <property type="project" value="UniProtKB-SubCell"/>
</dbReference>
<dbReference type="AlphaFoldDB" id="A0A2J7TGA2"/>
<dbReference type="InterPro" id="IPR003660">
    <property type="entry name" value="HAMP_dom"/>
</dbReference>
<evidence type="ECO:0000256" key="5">
    <source>
        <dbReference type="ARBA" id="ARBA00023012"/>
    </source>
</evidence>
<keyword evidence="5" id="KW-0902">Two-component regulatory system</keyword>
<sequence length="471" mass="49236">MPAPKLDLKLRLALRVAALAAACFAAAAAYVLFDTDRAARARAEAVAEAVAGDLALQQGVAHWVQIPHAGGGSNPFPDLQRIATAVMAPGLCIAFRTENGDIVQRLCSGAAPGDAAAPELFAALYQRLFGAGREAAHPVMYGGAAHGEAVASIDRQTLIGQSWRETSRLLAIMAATLVGLCVLVYAALAGALRPTRAIREGLERLAGGDLSARLPPFDLAELSAVGAVFNDLAGNLETTLAERNALTRRLIAVQDEERLHLARELHDEFGQCLAAIGAMAASAGQTARRDCPALEPPCQSIGRTAAHMMEALRGALLRLRPPDVDELGLAASLEGLVAGWNGRAGATRFSIELNGEFDALPRDFAASLYRVAQEAITNAAKHAKASNVTLRLSLREPEGSDRRAHIELAVDDDGKGGADAKSGMGLLGMRERIEALGGSLSLRASRPSGLALRARIPVPPAPPADETRAAA</sequence>
<dbReference type="Gene3D" id="1.20.5.1930">
    <property type="match status" value="1"/>
</dbReference>
<protein>
    <submittedName>
        <fullName evidence="9">Histidine kinase</fullName>
    </submittedName>
</protein>
<evidence type="ECO:0000256" key="6">
    <source>
        <dbReference type="SAM" id="MobiDB-lite"/>
    </source>
</evidence>
<dbReference type="PROSITE" id="PS50885">
    <property type="entry name" value="HAMP"/>
    <property type="match status" value="1"/>
</dbReference>
<dbReference type="Pfam" id="PF07730">
    <property type="entry name" value="HisKA_3"/>
    <property type="match status" value="1"/>
</dbReference>
<dbReference type="InterPro" id="IPR011712">
    <property type="entry name" value="Sig_transdc_His_kin_sub3_dim/P"/>
</dbReference>
<dbReference type="CDD" id="cd06225">
    <property type="entry name" value="HAMP"/>
    <property type="match status" value="1"/>
</dbReference>
<evidence type="ECO:0000256" key="7">
    <source>
        <dbReference type="SAM" id="Phobius"/>
    </source>
</evidence>
<reference evidence="9 10" key="1">
    <citation type="submission" date="2017-10" db="EMBL/GenBank/DDBJ databases">
        <title>Genome announcement of Methylocella silvestris TVC from permafrost.</title>
        <authorList>
            <person name="Wang J."/>
            <person name="Geng K."/>
            <person name="Ul-Haque F."/>
            <person name="Crombie A.T."/>
            <person name="Street L.E."/>
            <person name="Wookey P.A."/>
            <person name="Murrell J.C."/>
            <person name="Pratscher J."/>
        </authorList>
    </citation>
    <scope>NUCLEOTIDE SEQUENCE [LARGE SCALE GENOMIC DNA]</scope>
    <source>
        <strain evidence="9 10">TVC</strain>
    </source>
</reference>
<dbReference type="PANTHER" id="PTHR24421">
    <property type="entry name" value="NITRATE/NITRITE SENSOR PROTEIN NARX-RELATED"/>
    <property type="match status" value="1"/>
</dbReference>
<dbReference type="Proteomes" id="UP000236286">
    <property type="component" value="Unassembled WGS sequence"/>
</dbReference>
<accession>A0A2J7TGA2</accession>
<dbReference type="Gene3D" id="6.10.340.10">
    <property type="match status" value="1"/>
</dbReference>
<keyword evidence="7" id="KW-0472">Membrane</keyword>
<dbReference type="CDD" id="cd16917">
    <property type="entry name" value="HATPase_UhpB-NarQ-NarX-like"/>
    <property type="match status" value="1"/>
</dbReference>
<dbReference type="InterPro" id="IPR036890">
    <property type="entry name" value="HATPase_C_sf"/>
</dbReference>
<dbReference type="Pfam" id="PF00672">
    <property type="entry name" value="HAMP"/>
    <property type="match status" value="1"/>
</dbReference>
<dbReference type="SMART" id="SM00304">
    <property type="entry name" value="HAMP"/>
    <property type="match status" value="1"/>
</dbReference>
<dbReference type="Gene3D" id="3.30.565.10">
    <property type="entry name" value="Histidine kinase-like ATPase, C-terminal domain"/>
    <property type="match status" value="1"/>
</dbReference>
<dbReference type="OrthoDB" id="9778496at2"/>
<dbReference type="RefSeq" id="WP_102843957.1">
    <property type="nucleotide sequence ID" value="NZ_PDZR01000012.1"/>
</dbReference>
<organism evidence="9 10">
    <name type="scientific">Methylocella silvestris</name>
    <dbReference type="NCBI Taxonomy" id="199596"/>
    <lineage>
        <taxon>Bacteria</taxon>
        <taxon>Pseudomonadati</taxon>
        <taxon>Pseudomonadota</taxon>
        <taxon>Alphaproteobacteria</taxon>
        <taxon>Hyphomicrobiales</taxon>
        <taxon>Beijerinckiaceae</taxon>
        <taxon>Methylocella</taxon>
    </lineage>
</organism>